<evidence type="ECO:0000313" key="10">
    <source>
        <dbReference type="Proteomes" id="UP000234483"/>
    </source>
</evidence>
<dbReference type="KEGG" id="cfh:C1707_12310"/>
<dbReference type="Proteomes" id="UP000234483">
    <property type="component" value="Unassembled WGS sequence"/>
</dbReference>
<evidence type="ECO:0000259" key="7">
    <source>
        <dbReference type="Pfam" id="PF07715"/>
    </source>
</evidence>
<dbReference type="GO" id="GO:0009279">
    <property type="term" value="C:cell outer membrane"/>
    <property type="evidence" value="ECO:0007669"/>
    <property type="project" value="UniProtKB-SubCell"/>
</dbReference>
<dbReference type="SUPFAM" id="SSF56935">
    <property type="entry name" value="Porins"/>
    <property type="match status" value="1"/>
</dbReference>
<evidence type="ECO:0000313" key="11">
    <source>
        <dbReference type="Proteomes" id="UP000281192"/>
    </source>
</evidence>
<evidence type="ECO:0000313" key="9">
    <source>
        <dbReference type="EMBL" id="PLR17891.1"/>
    </source>
</evidence>
<keyword evidence="3" id="KW-0998">Cell outer membrane</keyword>
<keyword evidence="5" id="KW-0732">Signal</keyword>
<dbReference type="InterPro" id="IPR012910">
    <property type="entry name" value="Plug_dom"/>
</dbReference>
<dbReference type="InterPro" id="IPR036942">
    <property type="entry name" value="Beta-barrel_TonB_sf"/>
</dbReference>
<accession>A0A2N5CVR3</accession>
<evidence type="ECO:0000256" key="5">
    <source>
        <dbReference type="SAM" id="SignalP"/>
    </source>
</evidence>
<dbReference type="PANTHER" id="PTHR40980:SF3">
    <property type="entry name" value="TONB-DEPENDENT RECEPTOR-LIKE BETA-BARREL DOMAIN-CONTAINING PROTEIN"/>
    <property type="match status" value="1"/>
</dbReference>
<keyword evidence="11" id="KW-1185">Reference proteome</keyword>
<dbReference type="EMBL" id="PJRQ01000015">
    <property type="protein sequence ID" value="PLR17891.1"/>
    <property type="molecule type" value="Genomic_DNA"/>
</dbReference>
<keyword evidence="2 4" id="KW-0472">Membrane</keyword>
<dbReference type="EMBL" id="CP026100">
    <property type="protein sequence ID" value="AYV46982.1"/>
    <property type="molecule type" value="Genomic_DNA"/>
</dbReference>
<evidence type="ECO:0000256" key="3">
    <source>
        <dbReference type="ARBA" id="ARBA00023237"/>
    </source>
</evidence>
<dbReference type="InterPro" id="IPR000531">
    <property type="entry name" value="Beta-barrel_TonB"/>
</dbReference>
<organism evidence="9 10">
    <name type="scientific">Caulobacter flavus</name>
    <dbReference type="NCBI Taxonomy" id="1679497"/>
    <lineage>
        <taxon>Bacteria</taxon>
        <taxon>Pseudomonadati</taxon>
        <taxon>Pseudomonadota</taxon>
        <taxon>Alphaproteobacteria</taxon>
        <taxon>Caulobacterales</taxon>
        <taxon>Caulobacteraceae</taxon>
        <taxon>Caulobacter</taxon>
    </lineage>
</organism>
<reference evidence="9 10" key="1">
    <citation type="submission" date="2017-12" db="EMBL/GenBank/DDBJ databases">
        <title>The genome sequence of Caulobacter flavus CGMCC1 15093.</title>
        <authorList>
            <person name="Gao J."/>
            <person name="Mao X."/>
            <person name="Sun J."/>
        </authorList>
    </citation>
    <scope>NUCLEOTIDE SEQUENCE [LARGE SCALE GENOMIC DNA]</scope>
    <source>
        <strain evidence="9 10">CGMCC1 15093</strain>
    </source>
</reference>
<feature type="domain" description="TonB-dependent receptor plug" evidence="7">
    <location>
        <begin position="60"/>
        <end position="170"/>
    </location>
</feature>
<dbReference type="Gene3D" id="2.40.170.20">
    <property type="entry name" value="TonB-dependent receptor, beta-barrel domain"/>
    <property type="match status" value="1"/>
</dbReference>
<dbReference type="PANTHER" id="PTHR40980">
    <property type="entry name" value="PLUG DOMAIN-CONTAINING PROTEIN"/>
    <property type="match status" value="1"/>
</dbReference>
<feature type="signal peptide" evidence="5">
    <location>
        <begin position="1"/>
        <end position="29"/>
    </location>
</feature>
<dbReference type="NCBIfam" id="TIGR01782">
    <property type="entry name" value="TonB-Xanth-Caul"/>
    <property type="match status" value="1"/>
</dbReference>
<dbReference type="OrthoDB" id="5476657at2"/>
<dbReference type="AlphaFoldDB" id="A0A2N5CVR3"/>
<dbReference type="Pfam" id="PF07715">
    <property type="entry name" value="Plug"/>
    <property type="match status" value="1"/>
</dbReference>
<comment type="similarity">
    <text evidence="4">Belongs to the TonB-dependent receptor family.</text>
</comment>
<dbReference type="InterPro" id="IPR037066">
    <property type="entry name" value="Plug_dom_sf"/>
</dbReference>
<dbReference type="InterPro" id="IPR010104">
    <property type="entry name" value="TonB_rcpt_bac"/>
</dbReference>
<sequence length="949" mass="103419">MRRLHSSHRFMFGASALALCAVAPLTALAQGAQAPADTTVEEVVVTGQRAQIQSAQKIKQNAEVIVDSITAVDIGALPDRSVSEALQRISGITLQRTNEARDPARMAAEGGGVAIRGLSWVRSETNGRDIFSAKNGRGLSFEDVSADLLAGVDVYKNPSSDMIEGGIGGTVNLRTRLPFDQKGHLLAFSGDYNYGELQKKGYYSGNVIASDRWDTKFGEFGALIAYSYGSVGNRTNSISVDRYDPMTVNGKTVYVPKAMGWRSVDWEQKRQSLAFAAQWRPNDKFEFSLQAMGSKADPKDLERAALVENTMNQANANGYTYNSAGVFTGGTVYDAQYTADTRAGEGHKKTGDIALNGKWYVNDALTVSGDLQYVKSTSKTSSLTVFTQLQDIAGVDGDLPDVNWNLGTSVPTVTTIGANNTYVKDQYYWGAAMDHIDQSEASEKAARLDVTYEFPEDGWLKSFRFGVRATDKDFETRESGWNWSLLSAQYWGGGTPVYLTESKTANLTELYTFKNFFGGDVRVPGVAWFPTADVVTNGSQHAYDLLKHTETAGWGWSPVTSFLDANNNTQNEKTYAGYGLLRFGSDGLFGSNMPLDGNIGVRVVKTEASADGGSIVPSSPTCDELTNATCAAAKAFAAGGTIITGSTKSDYTDVLPSLNLRLHVTPQLQVRFAASKAIVRPTLSQLQPYTALGFDFTTSGTTSIYNGANGTGGNPNLRPIKSDQFDLSAEWYFAPTGSLTFAVFRKNIKDYIFTDTATERYTSNGQTFDFDVMRYYNGDKGTVQGFEIGYQQFYDFLPGALSGLGVQANYTFIDNEGGRNTAVDVDDTNQTGGADNAALPLEGMSSRSYNVAVMYEKYGVSARLAYNWRQRYLLTSSAANVNAPVWSRDYGQLDGSIFYSINKQYKIGVQATNILKERTVLEVGNPDRVAPYNWVETDRRVAVALRASF</sequence>
<keyword evidence="9" id="KW-0675">Receptor</keyword>
<reference evidence="8 11" key="2">
    <citation type="submission" date="2018-01" db="EMBL/GenBank/DDBJ databases">
        <title>Complete genome sequence of Caulobacter flavus RHGG3.</title>
        <authorList>
            <person name="Yang E."/>
        </authorList>
    </citation>
    <scope>NUCLEOTIDE SEQUENCE [LARGE SCALE GENOMIC DNA]</scope>
    <source>
        <strain evidence="8 11">RHGG3</strain>
    </source>
</reference>
<dbReference type="Gene3D" id="2.170.130.10">
    <property type="entry name" value="TonB-dependent receptor, plug domain"/>
    <property type="match status" value="1"/>
</dbReference>
<evidence type="ECO:0000313" key="8">
    <source>
        <dbReference type="EMBL" id="AYV46982.1"/>
    </source>
</evidence>
<dbReference type="Proteomes" id="UP000281192">
    <property type="component" value="Chromosome"/>
</dbReference>
<protein>
    <submittedName>
        <fullName evidence="9">TonB-dependent receptor</fullName>
    </submittedName>
</protein>
<comment type="subcellular location">
    <subcellularLocation>
        <location evidence="1 4">Cell outer membrane</location>
    </subcellularLocation>
</comment>
<keyword evidence="4" id="KW-0798">TonB box</keyword>
<feature type="domain" description="TonB-dependent receptor-like beta-barrel" evidence="6">
    <location>
        <begin position="396"/>
        <end position="914"/>
    </location>
</feature>
<gene>
    <name evidence="8" type="ORF">C1707_12310</name>
    <name evidence="9" type="ORF">CFHF_08725</name>
</gene>
<feature type="chain" id="PRO_5044578020" evidence="5">
    <location>
        <begin position="30"/>
        <end position="949"/>
    </location>
</feature>
<proteinExistence type="inferred from homology"/>
<dbReference type="Pfam" id="PF00593">
    <property type="entry name" value="TonB_dep_Rec_b-barrel"/>
    <property type="match status" value="1"/>
</dbReference>
<name>A0A2N5CVR3_9CAUL</name>
<evidence type="ECO:0000256" key="4">
    <source>
        <dbReference type="RuleBase" id="RU003357"/>
    </source>
</evidence>
<evidence type="ECO:0000259" key="6">
    <source>
        <dbReference type="Pfam" id="PF00593"/>
    </source>
</evidence>
<evidence type="ECO:0000256" key="1">
    <source>
        <dbReference type="ARBA" id="ARBA00004442"/>
    </source>
</evidence>
<evidence type="ECO:0000256" key="2">
    <source>
        <dbReference type="ARBA" id="ARBA00023136"/>
    </source>
</evidence>